<dbReference type="PROSITE" id="PS50829">
    <property type="entry name" value="GYF"/>
    <property type="match status" value="1"/>
</dbReference>
<dbReference type="Pfam" id="PF02213">
    <property type="entry name" value="GYF"/>
    <property type="match status" value="1"/>
</dbReference>
<proteinExistence type="predicted"/>
<feature type="region of interest" description="Disordered" evidence="2">
    <location>
        <begin position="588"/>
        <end position="608"/>
    </location>
</feature>
<evidence type="ECO:0000313" key="5">
    <source>
        <dbReference type="Proteomes" id="UP000019132"/>
    </source>
</evidence>
<reference evidence="4" key="3">
    <citation type="submission" date="2015-02" db="UniProtKB">
        <authorList>
            <consortium name="EnsemblProtists"/>
        </authorList>
    </citation>
    <scope>IDENTIFICATION</scope>
    <source>
        <strain evidence="4">DAOM BR144</strain>
    </source>
</reference>
<sequence length="761" mass="81723">MMKRDDGDDDFVTKTAKHRKKHTTNGSSGATPEDPGSSSKAEKHTTATEGKPPAGPGAANASTSASGEGISLRPRTMFAMKGRGRTESEGSAYRPQWSKDGEGFVTAATSNASAGQGKDANAAQDPQGAADASRRKSKVLRYTKEELLALHFTTTSPPEFPPETLVACDLALPPVSTLPFDYEEIYKQWALNRNRGRGRGRGTGTGNSADGQQQSDRSRSNGKWEEGGNKTTKNDSDEQQSQGNGDSTWQRGFKVTESSSGSRDDVWDDVGALGGSDSNEMDLSSMAEAAERFRREMDAMREELNPPILKDNNNDLDEFDKKLESAAAAGQFEDSDEEVQWDDPTDLGSGLGGDHGSLFFEDASTTKSQFGIIDTKQFPLVEEKSFSLQQLGGEPLSNLESLRVEVRDEWFYLDPQGLQQGPFKSIEMREWFEAGYFKPHLPIRFGREEQRELRKKMEETSNSTNLEQMGAQLKMMLGVQSLAAPSPPQSQPPAAAAPSSSGGGASPWGVPATTAQPTIASKQSLRDILAEEERLAQERARKNEGSTSSSSHWVNVVAGTSATPAPKPVRSSLGPVPVSVLKSRQQIRATNGADSAAPKTSPTPTKVESDASFWNFGAAQTAKANSSGSAATGEVKVSNAFGNTAVSSEFMTWAAKQFQAISGREDLTLMEYCASLEDPGEIREYLAAYLGSTPRVSAFATEFIQRKKKGPPFSSSLGPSLKKSPSSASAKSQDDDASTGKKGKRRGGKGQKIDPSLLNFV</sequence>
<evidence type="ECO:0000256" key="2">
    <source>
        <dbReference type="SAM" id="MobiDB-lite"/>
    </source>
</evidence>
<reference evidence="5" key="1">
    <citation type="journal article" date="2010" name="Genome Biol.">
        <title>Genome sequence of the necrotrophic plant pathogen Pythium ultimum reveals original pathogenicity mechanisms and effector repertoire.</title>
        <authorList>
            <person name="Levesque C.A."/>
            <person name="Brouwer H."/>
            <person name="Cano L."/>
            <person name="Hamilton J.P."/>
            <person name="Holt C."/>
            <person name="Huitema E."/>
            <person name="Raffaele S."/>
            <person name="Robideau G.P."/>
            <person name="Thines M."/>
            <person name="Win J."/>
            <person name="Zerillo M.M."/>
            <person name="Beakes G.W."/>
            <person name="Boore J.L."/>
            <person name="Busam D."/>
            <person name="Dumas B."/>
            <person name="Ferriera S."/>
            <person name="Fuerstenberg S.I."/>
            <person name="Gachon C.M."/>
            <person name="Gaulin E."/>
            <person name="Govers F."/>
            <person name="Grenville-Briggs L."/>
            <person name="Horner N."/>
            <person name="Hostetler J."/>
            <person name="Jiang R.H."/>
            <person name="Johnson J."/>
            <person name="Krajaejun T."/>
            <person name="Lin H."/>
            <person name="Meijer H.J."/>
            <person name="Moore B."/>
            <person name="Morris P."/>
            <person name="Phuntmart V."/>
            <person name="Puiu D."/>
            <person name="Shetty J."/>
            <person name="Stajich J.E."/>
            <person name="Tripathy S."/>
            <person name="Wawra S."/>
            <person name="van West P."/>
            <person name="Whitty B.R."/>
            <person name="Coutinho P.M."/>
            <person name="Henrissat B."/>
            <person name="Martin F."/>
            <person name="Thomas P.D."/>
            <person name="Tyler B.M."/>
            <person name="De Vries R.P."/>
            <person name="Kamoun S."/>
            <person name="Yandell M."/>
            <person name="Tisserat N."/>
            <person name="Buell C.R."/>
        </authorList>
    </citation>
    <scope>NUCLEOTIDE SEQUENCE</scope>
    <source>
        <strain evidence="5">DAOM:BR144</strain>
    </source>
</reference>
<dbReference type="InterPro" id="IPR035445">
    <property type="entry name" value="GYF-like_dom_sf"/>
</dbReference>
<feature type="coiled-coil region" evidence="1">
    <location>
        <begin position="283"/>
        <end position="329"/>
    </location>
</feature>
<dbReference type="EMBL" id="GL376621">
    <property type="status" value="NOT_ANNOTATED_CDS"/>
    <property type="molecule type" value="Genomic_DNA"/>
</dbReference>
<dbReference type="GO" id="GO:0005829">
    <property type="term" value="C:cytosol"/>
    <property type="evidence" value="ECO:0007669"/>
    <property type="project" value="TreeGrafter"/>
</dbReference>
<evidence type="ECO:0000313" key="4">
    <source>
        <dbReference type="EnsemblProtists" id="PYU1_T012074"/>
    </source>
</evidence>
<dbReference type="eggNOG" id="KOG1862">
    <property type="taxonomic scope" value="Eukaryota"/>
</dbReference>
<dbReference type="STRING" id="431595.K3X4C5"/>
<dbReference type="CDD" id="cd00072">
    <property type="entry name" value="GYF"/>
    <property type="match status" value="1"/>
</dbReference>
<dbReference type="PANTHER" id="PTHR14445">
    <property type="entry name" value="GRB10 INTERACTING GYF PROTEIN"/>
    <property type="match status" value="1"/>
</dbReference>
<accession>K3X4C5</accession>
<organism evidence="4 5">
    <name type="scientific">Globisporangium ultimum (strain ATCC 200006 / CBS 805.95 / DAOM BR144)</name>
    <name type="common">Pythium ultimum</name>
    <dbReference type="NCBI Taxonomy" id="431595"/>
    <lineage>
        <taxon>Eukaryota</taxon>
        <taxon>Sar</taxon>
        <taxon>Stramenopiles</taxon>
        <taxon>Oomycota</taxon>
        <taxon>Peronosporomycetes</taxon>
        <taxon>Pythiales</taxon>
        <taxon>Pythiaceae</taxon>
        <taxon>Globisporangium</taxon>
    </lineage>
</organism>
<feature type="compositionally biased region" description="Basic and acidic residues" evidence="2">
    <location>
        <begin position="216"/>
        <end position="236"/>
    </location>
</feature>
<reference evidence="5" key="2">
    <citation type="submission" date="2010-04" db="EMBL/GenBank/DDBJ databases">
        <authorList>
            <person name="Buell R."/>
            <person name="Hamilton J."/>
            <person name="Hostetler J."/>
        </authorList>
    </citation>
    <scope>NUCLEOTIDE SEQUENCE [LARGE SCALE GENOMIC DNA]</scope>
    <source>
        <strain evidence="5">DAOM:BR144</strain>
    </source>
</reference>
<name>K3X4C5_GLOUD</name>
<dbReference type="AlphaFoldDB" id="K3X4C5"/>
<feature type="region of interest" description="Disordered" evidence="2">
    <location>
        <begin position="1"/>
        <end position="138"/>
    </location>
</feature>
<dbReference type="Gene3D" id="3.30.1490.40">
    <property type="match status" value="1"/>
</dbReference>
<dbReference type="VEuPathDB" id="FungiDB:PYU1_G012048"/>
<dbReference type="EnsemblProtists" id="PYU1_T012074">
    <property type="protein sequence ID" value="PYU1_T012074"/>
    <property type="gene ID" value="PYU1_G012048"/>
</dbReference>
<feature type="compositionally biased region" description="Polar residues" evidence="2">
    <location>
        <begin position="239"/>
        <end position="261"/>
    </location>
</feature>
<protein>
    <recommendedName>
        <fullName evidence="3">GYF domain-containing protein</fullName>
    </recommendedName>
</protein>
<feature type="region of interest" description="Disordered" evidence="2">
    <location>
        <begin position="194"/>
        <end position="281"/>
    </location>
</feature>
<feature type="compositionally biased region" description="Polar residues" evidence="2">
    <location>
        <begin position="513"/>
        <end position="522"/>
    </location>
</feature>
<evidence type="ECO:0000259" key="3">
    <source>
        <dbReference type="PROSITE" id="PS50829"/>
    </source>
</evidence>
<dbReference type="OMA" id="DEWFYLD"/>
<feature type="compositionally biased region" description="Low complexity" evidence="2">
    <location>
        <begin position="711"/>
        <end position="731"/>
    </location>
</feature>
<evidence type="ECO:0000256" key="1">
    <source>
        <dbReference type="SAM" id="Coils"/>
    </source>
</evidence>
<feature type="region of interest" description="Disordered" evidence="2">
    <location>
        <begin position="482"/>
        <end position="522"/>
    </location>
</feature>
<feature type="compositionally biased region" description="Low complexity" evidence="2">
    <location>
        <begin position="47"/>
        <end position="69"/>
    </location>
</feature>
<keyword evidence="1" id="KW-0175">Coiled coil</keyword>
<keyword evidence="5" id="KW-1185">Reference proteome</keyword>
<dbReference type="InParanoid" id="K3X4C5"/>
<dbReference type="InterPro" id="IPR051640">
    <property type="entry name" value="GRB10-interact_GYF"/>
</dbReference>
<dbReference type="PANTHER" id="PTHR14445:SF36">
    <property type="entry name" value="FI03272P-RELATED"/>
    <property type="match status" value="1"/>
</dbReference>
<feature type="region of interest" description="Disordered" evidence="2">
    <location>
        <begin position="709"/>
        <end position="761"/>
    </location>
</feature>
<dbReference type="HOGENOM" id="CLU_317013_0_0_1"/>
<feature type="compositionally biased region" description="Polar residues" evidence="2">
    <location>
        <begin position="588"/>
        <end position="606"/>
    </location>
</feature>
<dbReference type="InterPro" id="IPR003169">
    <property type="entry name" value="GYF"/>
</dbReference>
<dbReference type="SMART" id="SM00444">
    <property type="entry name" value="GYF"/>
    <property type="match status" value="1"/>
</dbReference>
<dbReference type="SUPFAM" id="SSF55277">
    <property type="entry name" value="GYF domain"/>
    <property type="match status" value="1"/>
</dbReference>
<feature type="domain" description="GYF" evidence="3">
    <location>
        <begin position="407"/>
        <end position="470"/>
    </location>
</feature>
<dbReference type="Proteomes" id="UP000019132">
    <property type="component" value="Unassembled WGS sequence"/>
</dbReference>